<dbReference type="EMBL" id="CAXDID020000614">
    <property type="protein sequence ID" value="CAL6106648.1"/>
    <property type="molecule type" value="Genomic_DNA"/>
</dbReference>
<accession>A0AA86N5H1</accession>
<dbReference type="AlphaFoldDB" id="A0AA86N5H1"/>
<reference evidence="1" key="1">
    <citation type="submission" date="2023-06" db="EMBL/GenBank/DDBJ databases">
        <authorList>
            <person name="Kurt Z."/>
        </authorList>
    </citation>
    <scope>NUCLEOTIDE SEQUENCE</scope>
</reference>
<protein>
    <submittedName>
        <fullName evidence="2">Hypothetical_protein</fullName>
    </submittedName>
</protein>
<keyword evidence="3" id="KW-1185">Reference proteome</keyword>
<gene>
    <name evidence="2" type="ORF">HINF_LOCUS73842</name>
    <name evidence="1" type="ORF">HINF_LOCUS806</name>
</gene>
<evidence type="ECO:0000313" key="3">
    <source>
        <dbReference type="Proteomes" id="UP001642409"/>
    </source>
</evidence>
<sequence length="126" mass="14212">MLQSPSQNGKQREYRFQHFLKNSRNLKRNLHNFHFPTRPKCSAESIAVEGAEETYAPQRLGAFWLLLLCRTQRVRTVNGGPFPLASIHNSAPNEEIAGGANTNRLRCAPRSLVHGWKAKCGSLPFI</sequence>
<reference evidence="2 3" key="2">
    <citation type="submission" date="2024-07" db="EMBL/GenBank/DDBJ databases">
        <authorList>
            <person name="Akdeniz Z."/>
        </authorList>
    </citation>
    <scope>NUCLEOTIDE SEQUENCE [LARGE SCALE GENOMIC DNA]</scope>
</reference>
<dbReference type="Proteomes" id="UP001642409">
    <property type="component" value="Unassembled WGS sequence"/>
</dbReference>
<dbReference type="EMBL" id="CATOUU010000020">
    <property type="protein sequence ID" value="CAI9913161.1"/>
    <property type="molecule type" value="Genomic_DNA"/>
</dbReference>
<name>A0AA86N5H1_9EUKA</name>
<comment type="caution">
    <text evidence="1">The sequence shown here is derived from an EMBL/GenBank/DDBJ whole genome shotgun (WGS) entry which is preliminary data.</text>
</comment>
<organism evidence="1">
    <name type="scientific">Hexamita inflata</name>
    <dbReference type="NCBI Taxonomy" id="28002"/>
    <lineage>
        <taxon>Eukaryota</taxon>
        <taxon>Metamonada</taxon>
        <taxon>Diplomonadida</taxon>
        <taxon>Hexamitidae</taxon>
        <taxon>Hexamitinae</taxon>
        <taxon>Hexamita</taxon>
    </lineage>
</organism>
<proteinExistence type="predicted"/>
<evidence type="ECO:0000313" key="1">
    <source>
        <dbReference type="EMBL" id="CAI9913161.1"/>
    </source>
</evidence>
<evidence type="ECO:0000313" key="2">
    <source>
        <dbReference type="EMBL" id="CAL6106648.1"/>
    </source>
</evidence>